<dbReference type="PROSITE" id="PS51257">
    <property type="entry name" value="PROKAR_LIPOPROTEIN"/>
    <property type="match status" value="1"/>
</dbReference>
<dbReference type="PANTHER" id="PTHR22803">
    <property type="entry name" value="MANNOSE, PHOSPHOLIPASE, LECTIN RECEPTOR RELATED"/>
    <property type="match status" value="1"/>
</dbReference>
<feature type="signal peptide" evidence="2">
    <location>
        <begin position="1"/>
        <end position="32"/>
    </location>
</feature>
<dbReference type="PROSITE" id="PS50041">
    <property type="entry name" value="C_TYPE_LECTIN_2"/>
    <property type="match status" value="2"/>
</dbReference>
<gene>
    <name evidence="4" type="primary">jg4487</name>
    <name evidence="4" type="ORF">PAEG_LOCUS22684</name>
</gene>
<evidence type="ECO:0000256" key="2">
    <source>
        <dbReference type="SAM" id="SignalP"/>
    </source>
</evidence>
<keyword evidence="1" id="KW-1015">Disulfide bond</keyword>
<feature type="chain" id="PRO_5035931818" evidence="2">
    <location>
        <begin position="33"/>
        <end position="317"/>
    </location>
</feature>
<dbReference type="Gene3D" id="3.10.100.10">
    <property type="entry name" value="Mannose-Binding Protein A, subunit A"/>
    <property type="match status" value="2"/>
</dbReference>
<comment type="caution">
    <text evidence="4">The sequence shown here is derived from an EMBL/GenBank/DDBJ whole genome shotgun (WGS) entry which is preliminary data.</text>
</comment>
<evidence type="ECO:0000313" key="5">
    <source>
        <dbReference type="Proteomes" id="UP000838756"/>
    </source>
</evidence>
<dbReference type="CDD" id="cd00037">
    <property type="entry name" value="CLECT"/>
    <property type="match status" value="2"/>
</dbReference>
<keyword evidence="2" id="KW-0732">Signal</keyword>
<dbReference type="InterPro" id="IPR050111">
    <property type="entry name" value="C-type_lectin/snaclec_domain"/>
</dbReference>
<name>A0A8S4S653_9NEOP</name>
<dbReference type="SUPFAM" id="SSF56436">
    <property type="entry name" value="C-type lectin-like"/>
    <property type="match status" value="2"/>
</dbReference>
<dbReference type="InterPro" id="IPR001304">
    <property type="entry name" value="C-type_lectin-like"/>
</dbReference>
<organism evidence="4 5">
    <name type="scientific">Pararge aegeria aegeria</name>
    <dbReference type="NCBI Taxonomy" id="348720"/>
    <lineage>
        <taxon>Eukaryota</taxon>
        <taxon>Metazoa</taxon>
        <taxon>Ecdysozoa</taxon>
        <taxon>Arthropoda</taxon>
        <taxon>Hexapoda</taxon>
        <taxon>Insecta</taxon>
        <taxon>Pterygota</taxon>
        <taxon>Neoptera</taxon>
        <taxon>Endopterygota</taxon>
        <taxon>Lepidoptera</taxon>
        <taxon>Glossata</taxon>
        <taxon>Ditrysia</taxon>
        <taxon>Papilionoidea</taxon>
        <taxon>Nymphalidae</taxon>
        <taxon>Satyrinae</taxon>
        <taxon>Satyrini</taxon>
        <taxon>Parargina</taxon>
        <taxon>Pararge</taxon>
    </lineage>
</organism>
<dbReference type="AlphaFoldDB" id="A0A8S4S653"/>
<keyword evidence="5" id="KW-1185">Reference proteome</keyword>
<dbReference type="OrthoDB" id="7357196at2759"/>
<sequence length="317" mass="35622">MKSQCPMNSLLGVMSCKKHLILLLTCYVVVEGKQFRSDYTFHSAIDGWLKFHYVPGTWQDAHQRCYMEGAVLASPVNAAMQYALRLEINNSSKDCAGIYVGVHSIFSKGYFYSSEGVPLSKMPLQWLPGEPNNAGNNEDCIVYLDGSVADVNCSEVHPFVCFKKAAENMSVMPCGTIDKEYKFVADTGSCYKFHKNQVIWSDAFKVCSAEGGYLAIINSKEEAAIMKDLFNKQYPNGPRSYITLIGFHDWHKDGVWRTVHGQTLKEAGYAVWEIGQPDNAGYQEYCGAMFSNAKLDDFWCDKVARFLCEKDPNSLQD</sequence>
<feature type="domain" description="C-type lectin" evidence="3">
    <location>
        <begin position="57"/>
        <end position="162"/>
    </location>
</feature>
<evidence type="ECO:0000256" key="1">
    <source>
        <dbReference type="ARBA" id="ARBA00023157"/>
    </source>
</evidence>
<dbReference type="PROSITE" id="PS00615">
    <property type="entry name" value="C_TYPE_LECTIN_1"/>
    <property type="match status" value="1"/>
</dbReference>
<dbReference type="Pfam" id="PF00059">
    <property type="entry name" value="Lectin_C"/>
    <property type="match status" value="2"/>
</dbReference>
<feature type="domain" description="C-type lectin" evidence="3">
    <location>
        <begin position="186"/>
        <end position="309"/>
    </location>
</feature>
<reference evidence="4" key="1">
    <citation type="submission" date="2022-03" db="EMBL/GenBank/DDBJ databases">
        <authorList>
            <person name="Lindestad O."/>
        </authorList>
    </citation>
    <scope>NUCLEOTIDE SEQUENCE</scope>
</reference>
<protein>
    <submittedName>
        <fullName evidence="4">Jg4487 protein</fullName>
    </submittedName>
</protein>
<dbReference type="EMBL" id="CAKXAJ010026084">
    <property type="protein sequence ID" value="CAH2254658.1"/>
    <property type="molecule type" value="Genomic_DNA"/>
</dbReference>
<dbReference type="InterPro" id="IPR016187">
    <property type="entry name" value="CTDL_fold"/>
</dbReference>
<dbReference type="Proteomes" id="UP000838756">
    <property type="component" value="Unassembled WGS sequence"/>
</dbReference>
<proteinExistence type="predicted"/>
<dbReference type="SMART" id="SM00034">
    <property type="entry name" value="CLECT"/>
    <property type="match status" value="2"/>
</dbReference>
<evidence type="ECO:0000259" key="3">
    <source>
        <dbReference type="PROSITE" id="PS50041"/>
    </source>
</evidence>
<dbReference type="InterPro" id="IPR016186">
    <property type="entry name" value="C-type_lectin-like/link_sf"/>
</dbReference>
<evidence type="ECO:0000313" key="4">
    <source>
        <dbReference type="EMBL" id="CAH2254658.1"/>
    </source>
</evidence>
<dbReference type="InterPro" id="IPR018378">
    <property type="entry name" value="C-type_lectin_CS"/>
</dbReference>
<accession>A0A8S4S653</accession>